<keyword evidence="1" id="KW-0479">Metal-binding</keyword>
<sequence length="170" mass="18800">MEGKKRREEIAEQLKTTQKPISATKFAQQFSVSRQIIVGDIALMRAAGLEIKATARGYLLQEKRQGKLSKIAVQHGANQTNEELNLIVENGGEIVDVIVEHDIYGELTGNLQIKTPGDIAAFMKKYQQSKVSLLSALTNGIHLHTIAYEKDEDLVAIKAALAQAKILYQE</sequence>
<dbReference type="Proteomes" id="UP000502998">
    <property type="component" value="Chromosome"/>
</dbReference>
<name>A0A679IM41_9ENTE</name>
<evidence type="ECO:0000313" key="5">
    <source>
        <dbReference type="Proteomes" id="UP000502998"/>
    </source>
</evidence>
<dbReference type="PIRSF" id="PIRSF037847">
    <property type="entry name" value="NiaR"/>
    <property type="match status" value="1"/>
</dbReference>
<dbReference type="Pfam" id="PF02829">
    <property type="entry name" value="3H"/>
    <property type="match status" value="1"/>
</dbReference>
<dbReference type="Pfam" id="PF08279">
    <property type="entry name" value="HTH_11"/>
    <property type="match status" value="1"/>
</dbReference>
<dbReference type="GO" id="GO:0046872">
    <property type="term" value="F:metal ion binding"/>
    <property type="evidence" value="ECO:0007669"/>
    <property type="project" value="UniProtKB-KW"/>
</dbReference>
<dbReference type="AlphaFoldDB" id="A0A679IM41"/>
<evidence type="ECO:0000313" key="4">
    <source>
        <dbReference type="EMBL" id="BCA86595.1"/>
    </source>
</evidence>
<dbReference type="InterPro" id="IPR004173">
    <property type="entry name" value="3H_domain"/>
</dbReference>
<dbReference type="EMBL" id="AP022822">
    <property type="protein sequence ID" value="BCA86595.1"/>
    <property type="molecule type" value="Genomic_DNA"/>
</dbReference>
<feature type="domain" description="Helix-turn-helix type 11" evidence="3">
    <location>
        <begin position="6"/>
        <end position="58"/>
    </location>
</feature>
<dbReference type="SUPFAM" id="SSF46785">
    <property type="entry name" value="Winged helix' DNA-binding domain"/>
    <property type="match status" value="1"/>
</dbReference>
<dbReference type="InterPro" id="IPR026043">
    <property type="entry name" value="NadR"/>
</dbReference>
<dbReference type="Gene3D" id="3.30.1340.20">
    <property type="entry name" value="3H domain"/>
    <property type="match status" value="1"/>
</dbReference>
<feature type="domain" description="3H" evidence="2">
    <location>
        <begin position="71"/>
        <end position="167"/>
    </location>
</feature>
<dbReference type="InterPro" id="IPR036390">
    <property type="entry name" value="WH_DNA-bd_sf"/>
</dbReference>
<reference evidence="4 5" key="1">
    <citation type="submission" date="2020-02" db="EMBL/GenBank/DDBJ databases">
        <title>Characterization of vanA genotype vancomycin-resistant Enterococcus saigonensis VE80.</title>
        <authorList>
            <person name="Harada T."/>
            <person name="Motooka D."/>
            <person name="Nakamura S."/>
            <person name="Yamamoto Y."/>
            <person name="Kawahara R."/>
            <person name="Kawatsu K."/>
        </authorList>
    </citation>
    <scope>NUCLEOTIDE SEQUENCE [LARGE SCALE GENOMIC DNA]</scope>
    <source>
        <strain evidence="4 5">VE80</strain>
    </source>
</reference>
<feature type="binding site" evidence="1">
    <location>
        <position position="83"/>
    </location>
    <ligand>
        <name>Ni(2+)</name>
        <dbReference type="ChEBI" id="CHEBI:49786"/>
    </ligand>
</feature>
<dbReference type="PANTHER" id="PTHR40068">
    <property type="entry name" value="TRANSCRIPTION REPRESSOR NIAR-RELATED"/>
    <property type="match status" value="1"/>
</dbReference>
<dbReference type="PANTHER" id="PTHR40068:SF1">
    <property type="entry name" value="TRANSCRIPTION REPRESSOR NIAR-RELATED"/>
    <property type="match status" value="1"/>
</dbReference>
<feature type="binding site" evidence="1">
    <location>
        <position position="142"/>
    </location>
    <ligand>
        <name>Ni(2+)</name>
        <dbReference type="ChEBI" id="CHEBI:49786"/>
    </ligand>
</feature>
<dbReference type="InterPro" id="IPR036388">
    <property type="entry name" value="WH-like_DNA-bd_sf"/>
</dbReference>
<keyword evidence="5" id="KW-1185">Reference proteome</keyword>
<accession>A0A679IM41</accession>
<evidence type="ECO:0000256" key="1">
    <source>
        <dbReference type="PIRSR" id="PIRSR037847-1"/>
    </source>
</evidence>
<proteinExistence type="predicted"/>
<feature type="binding site" evidence="1">
    <location>
        <position position="144"/>
    </location>
    <ligand>
        <name>Ni(2+)</name>
        <dbReference type="ChEBI" id="CHEBI:49786"/>
    </ligand>
</feature>
<evidence type="ECO:0000259" key="2">
    <source>
        <dbReference type="Pfam" id="PF02829"/>
    </source>
</evidence>
<gene>
    <name evidence="4" type="ORF">EsVE80_21180</name>
</gene>
<dbReference type="KEGG" id="esg:EsVE80_21180"/>
<feature type="binding site" evidence="1">
    <location>
        <position position="75"/>
    </location>
    <ligand>
        <name>Ni(2+)</name>
        <dbReference type="ChEBI" id="CHEBI:49786"/>
    </ligand>
</feature>
<protein>
    <submittedName>
        <fullName evidence="4">Transcriptional regulator</fullName>
    </submittedName>
</protein>
<dbReference type="RefSeq" id="WP_173103721.1">
    <property type="nucleotide sequence ID" value="NZ_AP022822.1"/>
</dbReference>
<dbReference type="InterPro" id="IPR035922">
    <property type="entry name" value="3H_dom_sf"/>
</dbReference>
<organism evidence="4 5">
    <name type="scientific">Enterococcus saigonensis</name>
    <dbReference type="NCBI Taxonomy" id="1805431"/>
    <lineage>
        <taxon>Bacteria</taxon>
        <taxon>Bacillati</taxon>
        <taxon>Bacillota</taxon>
        <taxon>Bacilli</taxon>
        <taxon>Lactobacillales</taxon>
        <taxon>Enterococcaceae</taxon>
        <taxon>Enterococcus</taxon>
    </lineage>
</organism>
<evidence type="ECO:0000259" key="3">
    <source>
        <dbReference type="Pfam" id="PF08279"/>
    </source>
</evidence>
<dbReference type="SUPFAM" id="SSF75500">
    <property type="entry name" value="Putative transcriptional regulator TM1602, C-terminal domain"/>
    <property type="match status" value="1"/>
</dbReference>
<dbReference type="InterPro" id="IPR013196">
    <property type="entry name" value="HTH_11"/>
</dbReference>
<dbReference type="Gene3D" id="1.10.10.10">
    <property type="entry name" value="Winged helix-like DNA-binding domain superfamily/Winged helix DNA-binding domain"/>
    <property type="match status" value="1"/>
</dbReference>
<keyword evidence="1" id="KW-0533">Nickel</keyword>
<dbReference type="PROSITE" id="PS50096">
    <property type="entry name" value="IQ"/>
    <property type="match status" value="1"/>
</dbReference>